<proteinExistence type="predicted"/>
<dbReference type="Proteomes" id="UP000326953">
    <property type="component" value="Unassembled WGS sequence"/>
</dbReference>
<reference evidence="1 2" key="1">
    <citation type="submission" date="2019-09" db="EMBL/GenBank/DDBJ databases">
        <authorList>
            <person name="Chandra G."/>
            <person name="Truman W A."/>
        </authorList>
    </citation>
    <scope>NUCLEOTIDE SEQUENCE [LARGE SCALE GENOMIC DNA]</scope>
    <source>
        <strain evidence="1">PS662</strain>
    </source>
</reference>
<protein>
    <submittedName>
        <fullName evidence="1">Uncharacterized protein</fullName>
    </submittedName>
</protein>
<dbReference type="EMBL" id="CABVHK010000002">
    <property type="protein sequence ID" value="VVM48789.1"/>
    <property type="molecule type" value="Genomic_DNA"/>
</dbReference>
<sequence length="30" mass="3636">MPNIPTFTMKVTHRIRMSNRVLPFQEVRHV</sequence>
<name>A0A5E6Q0G0_PSEFL</name>
<evidence type="ECO:0000313" key="2">
    <source>
        <dbReference type="Proteomes" id="UP000326953"/>
    </source>
</evidence>
<dbReference type="AlphaFoldDB" id="A0A5E6Q0G0"/>
<organism evidence="1 2">
    <name type="scientific">Pseudomonas fluorescens</name>
    <dbReference type="NCBI Taxonomy" id="294"/>
    <lineage>
        <taxon>Bacteria</taxon>
        <taxon>Pseudomonadati</taxon>
        <taxon>Pseudomonadota</taxon>
        <taxon>Gammaproteobacteria</taxon>
        <taxon>Pseudomonadales</taxon>
        <taxon>Pseudomonadaceae</taxon>
        <taxon>Pseudomonas</taxon>
    </lineage>
</organism>
<evidence type="ECO:0000313" key="1">
    <source>
        <dbReference type="EMBL" id="VVM48789.1"/>
    </source>
</evidence>
<gene>
    <name evidence="1" type="ORF">PS662_00684</name>
</gene>
<accession>A0A5E6Q0G0</accession>